<dbReference type="PANTHER" id="PTHR39341:SF1">
    <property type="entry name" value="DUF1858 DOMAIN-CONTAINING PROTEIN"/>
    <property type="match status" value="1"/>
</dbReference>
<feature type="domain" description="DUF1858" evidence="1">
    <location>
        <begin position="4"/>
        <end position="57"/>
    </location>
</feature>
<dbReference type="Pfam" id="PF08984">
    <property type="entry name" value="DUF1858"/>
    <property type="match status" value="1"/>
</dbReference>
<protein>
    <submittedName>
        <fullName evidence="2">Disulfide oxidoreductase</fullName>
    </submittedName>
</protein>
<dbReference type="NCBIfam" id="TIGR03980">
    <property type="entry name" value="prismane_assoc"/>
    <property type="match status" value="1"/>
</dbReference>
<evidence type="ECO:0000313" key="3">
    <source>
        <dbReference type="Proteomes" id="UP000214689"/>
    </source>
</evidence>
<proteinExistence type="predicted"/>
<dbReference type="InterPro" id="IPR023883">
    <property type="entry name" value="CHP03980_redox-disulphide"/>
</dbReference>
<dbReference type="SUPFAM" id="SSF140683">
    <property type="entry name" value="SP0561-like"/>
    <property type="match status" value="1"/>
</dbReference>
<name>A0A223AQH0_9FIRM</name>
<keyword evidence="3" id="KW-1185">Reference proteome</keyword>
<dbReference type="PANTHER" id="PTHR39341">
    <property type="entry name" value="BSL7085 PROTEIN"/>
    <property type="match status" value="1"/>
</dbReference>
<dbReference type="InterPro" id="IPR038062">
    <property type="entry name" value="ScdA-like_N_sf"/>
</dbReference>
<dbReference type="Proteomes" id="UP000214689">
    <property type="component" value="Chromosome"/>
</dbReference>
<dbReference type="InterPro" id="IPR015077">
    <property type="entry name" value="DUF1858"/>
</dbReference>
<evidence type="ECO:0000313" key="2">
    <source>
        <dbReference type="EMBL" id="ASS37195.1"/>
    </source>
</evidence>
<gene>
    <name evidence="2" type="ORF">AXF17_01040</name>
</gene>
<dbReference type="Gene3D" id="1.10.3910.10">
    <property type="entry name" value="SP0561-like"/>
    <property type="match status" value="1"/>
</dbReference>
<dbReference type="EMBL" id="CP016199">
    <property type="protein sequence ID" value="ASS37195.1"/>
    <property type="molecule type" value="Genomic_DNA"/>
</dbReference>
<dbReference type="RefSeq" id="WP_094233413.1">
    <property type="nucleotide sequence ID" value="NZ_CP016199.1"/>
</dbReference>
<reference evidence="3" key="1">
    <citation type="submission" date="2016-05" db="EMBL/GenBank/DDBJ databases">
        <authorList>
            <person name="Holder M.E."/>
            <person name="Ajami N.J."/>
            <person name="Petrosino J.F."/>
        </authorList>
    </citation>
    <scope>NUCLEOTIDE SEQUENCE [LARGE SCALE GENOMIC DNA]</scope>
    <source>
        <strain evidence="3">ATCC 700696</strain>
    </source>
</reference>
<organism evidence="2 3">
    <name type="scientific">Mogibacterium pumilum</name>
    <dbReference type="NCBI Taxonomy" id="86332"/>
    <lineage>
        <taxon>Bacteria</taxon>
        <taxon>Bacillati</taxon>
        <taxon>Bacillota</taxon>
        <taxon>Clostridia</taxon>
        <taxon>Peptostreptococcales</taxon>
        <taxon>Anaerovoracaceae</taxon>
        <taxon>Mogibacterium</taxon>
    </lineage>
</organism>
<sequence length="66" mass="6945">MAKITKDTIIGDVINENPDLIQVFFQNGMMCIGCPASQGESIGQAAQVHGLDADQLINSLNAALEA</sequence>
<dbReference type="OrthoDB" id="15017at2"/>
<evidence type="ECO:0000259" key="1">
    <source>
        <dbReference type="Pfam" id="PF08984"/>
    </source>
</evidence>
<dbReference type="AlphaFoldDB" id="A0A223AQH0"/>
<accession>A0A223AQH0</accession>